<feature type="transmembrane region" description="Helical" evidence="14">
    <location>
        <begin position="318"/>
        <end position="337"/>
    </location>
</feature>
<evidence type="ECO:0000256" key="1">
    <source>
        <dbReference type="ARBA" id="ARBA00004651"/>
    </source>
</evidence>
<keyword evidence="10" id="KW-0406">Ion transport</keyword>
<dbReference type="InterPro" id="IPR039261">
    <property type="entry name" value="FNR_nucleotide-bd"/>
</dbReference>
<feature type="compositionally biased region" description="Polar residues" evidence="13">
    <location>
        <begin position="895"/>
        <end position="910"/>
    </location>
</feature>
<keyword evidence="8 14" id="KW-1133">Transmembrane helix</keyword>
<comment type="subcellular location">
    <subcellularLocation>
        <location evidence="1">Cell membrane</location>
        <topology evidence="1">Multi-pass membrane protein</topology>
    </subcellularLocation>
</comment>
<feature type="region of interest" description="Disordered" evidence="13">
    <location>
        <begin position="421"/>
        <end position="477"/>
    </location>
</feature>
<evidence type="ECO:0000256" key="7">
    <source>
        <dbReference type="ARBA" id="ARBA00022982"/>
    </source>
</evidence>
<dbReference type="GO" id="GO:0005886">
    <property type="term" value="C:plasma membrane"/>
    <property type="evidence" value="ECO:0007669"/>
    <property type="project" value="UniProtKB-SubCell"/>
</dbReference>
<evidence type="ECO:0000313" key="16">
    <source>
        <dbReference type="EMBL" id="CAE6504193.1"/>
    </source>
</evidence>
<dbReference type="GO" id="GO:0015677">
    <property type="term" value="P:copper ion import"/>
    <property type="evidence" value="ECO:0007669"/>
    <property type="project" value="TreeGrafter"/>
</dbReference>
<dbReference type="Pfam" id="PF08022">
    <property type="entry name" value="FAD_binding_8"/>
    <property type="match status" value="1"/>
</dbReference>
<feature type="compositionally biased region" description="Polar residues" evidence="13">
    <location>
        <begin position="779"/>
        <end position="794"/>
    </location>
</feature>
<dbReference type="Pfam" id="PF01794">
    <property type="entry name" value="Ferric_reduct"/>
    <property type="match status" value="1"/>
</dbReference>
<dbReference type="Proteomes" id="UP000663861">
    <property type="component" value="Unassembled WGS sequence"/>
</dbReference>
<gene>
    <name evidence="16" type="ORF">RDB_LOCUS126896</name>
</gene>
<dbReference type="InterPro" id="IPR017938">
    <property type="entry name" value="Riboflavin_synthase-like_b-brl"/>
</dbReference>
<reference evidence="16" key="1">
    <citation type="submission" date="2021-01" db="EMBL/GenBank/DDBJ databases">
        <authorList>
            <person name="Kaushik A."/>
        </authorList>
    </citation>
    <scope>NUCLEOTIDE SEQUENCE</scope>
    <source>
        <strain evidence="16">AG4-RS23</strain>
    </source>
</reference>
<evidence type="ECO:0000256" key="6">
    <source>
        <dbReference type="ARBA" id="ARBA00022692"/>
    </source>
</evidence>
<dbReference type="InterPro" id="IPR013121">
    <property type="entry name" value="Fe_red_NAD-bd_6"/>
</dbReference>
<feature type="domain" description="FAD-binding FR-type" evidence="15">
    <location>
        <begin position="510"/>
        <end position="659"/>
    </location>
</feature>
<evidence type="ECO:0000256" key="3">
    <source>
        <dbReference type="ARBA" id="ARBA00012668"/>
    </source>
</evidence>
<dbReference type="InterPro" id="IPR051410">
    <property type="entry name" value="Ferric/Cupric_Reductase"/>
</dbReference>
<dbReference type="Pfam" id="PF08030">
    <property type="entry name" value="NAD_binding_6"/>
    <property type="match status" value="1"/>
</dbReference>
<protein>
    <recommendedName>
        <fullName evidence="3">ferric-chelate reductase (NADPH)</fullName>
        <ecNumber evidence="3">1.16.1.9</ecNumber>
    </recommendedName>
</protein>
<evidence type="ECO:0000256" key="2">
    <source>
        <dbReference type="ARBA" id="ARBA00006278"/>
    </source>
</evidence>
<feature type="transmembrane region" description="Helical" evidence="14">
    <location>
        <begin position="349"/>
        <end position="367"/>
    </location>
</feature>
<keyword evidence="11 14" id="KW-0472">Membrane</keyword>
<keyword evidence="6 14" id="KW-0812">Transmembrane</keyword>
<dbReference type="CDD" id="cd06186">
    <property type="entry name" value="NOX_Duox_like_FAD_NADP"/>
    <property type="match status" value="1"/>
</dbReference>
<dbReference type="Gene3D" id="3.40.50.80">
    <property type="entry name" value="Nucleotide-binding domain of ferredoxin-NADP reductase (FNR) module"/>
    <property type="match status" value="1"/>
</dbReference>
<accession>A0A8H3D4R0</accession>
<evidence type="ECO:0000256" key="12">
    <source>
        <dbReference type="ARBA" id="ARBA00048483"/>
    </source>
</evidence>
<evidence type="ECO:0000256" key="4">
    <source>
        <dbReference type="ARBA" id="ARBA00022448"/>
    </source>
</evidence>
<sequence length="1052" mass="116753">MSTTSVSLPFTDVKPSQTASVATGYRPPLATGTQGAQPINTATATHYAYGDPNPTTPAFLNSYQWINTYLVIHKMSTTTYRYAYMFWLAVTLVTVVVGISHILGRRTTVLGVIWRKYTLRRRTWRKQASLRAIQKSNQPHRQPYSLPSNAQLIAVILLFIAAALLCCVGPDYISPYTRMWDLKSNLTAPALVRRDFMQSFRDMEKRAPIASTPTTRQPEYTIPKAWWTAGGRTGIIAFSLFPLCVLFALKAPPFAVFALPFTTQMHFDKLALLHRWSGRIIWIITTIHVATWGVQLGKDERHGVAGGIAWDYVWQYPLFIYGLVGYIFMTFLVALSLSPIRTHYYETFYLLHVILVPLTLIFSALHFPQIWHWCWVALGLWGGERLFRWARGAWVNGAVGPWGSFGPVGSVPEATNIAEKSSETWEMNVRQTGNTSQSTLQEDKQPSIRILNKEQQPHESNHASKESMDGVTKKERPWSMTSMHTDESAVLPRTSMTELIPRKAGTGESYAPIHGMISPTRPLFNQRSSSGQHSLVLPPPGYAHCVILPGRTVRLTVVTARPMKWAPGQHVLLCVPVVSKWTTHPFTIAGACDESSTGVGARGREISLIIRARAGFTKLLWEEIMHGCGHHQTHAQGKDRRGILLRASVDGPFGSSIREDWTKYSTALLVAGGSGVAFALSVLEALCLKMVGGETINTKRIRFVWMIRDYAHIQWCANILRRCREMVPNKEQLQIEIFVTNHQAKTIADLASLPSGTEDAMLQPPAPRFARDGQRPDSVASQDSLDSTISSNSIAELDPQEHPDGDLGTHVLDYTNFDGEEDTRTAAEATLSKKVKKEGRLRRARSRKIAAAVTAKLHLEEKRKSMKDFFSSSHLHAHDDEPLAAPQPRYAQHHASGSGSNTPLSSTPSGTPRVLSPVGSPKMGGDALLRPPLLTDATYRSSVASSMFSRGSVYDDSRSVFGADDPVFEMDEEEMEDINHVAELARPGKPKLDRVLSDEVEKAEGEVIVACCGPTSLNAAMRKFVADQLSPSKVWRGDMSGSIKLVSEDYAW</sequence>
<dbReference type="GO" id="GO:0006879">
    <property type="term" value="P:intracellular iron ion homeostasis"/>
    <property type="evidence" value="ECO:0007669"/>
    <property type="project" value="TreeGrafter"/>
</dbReference>
<evidence type="ECO:0000256" key="9">
    <source>
        <dbReference type="ARBA" id="ARBA00023002"/>
    </source>
</evidence>
<evidence type="ECO:0000256" key="13">
    <source>
        <dbReference type="SAM" id="MobiDB-lite"/>
    </source>
</evidence>
<feature type="compositionally biased region" description="Basic and acidic residues" evidence="13">
    <location>
        <begin position="441"/>
        <end position="477"/>
    </location>
</feature>
<comment type="caution">
    <text evidence="16">The sequence shown here is derived from an EMBL/GenBank/DDBJ whole genome shotgun (WGS) entry which is preliminary data.</text>
</comment>
<dbReference type="InterPro" id="IPR013130">
    <property type="entry name" value="Fe3_Rdtase_TM_dom"/>
</dbReference>
<evidence type="ECO:0000256" key="10">
    <source>
        <dbReference type="ARBA" id="ARBA00023065"/>
    </source>
</evidence>
<organism evidence="16 17">
    <name type="scientific">Rhizoctonia solani</name>
    <dbReference type="NCBI Taxonomy" id="456999"/>
    <lineage>
        <taxon>Eukaryota</taxon>
        <taxon>Fungi</taxon>
        <taxon>Dikarya</taxon>
        <taxon>Basidiomycota</taxon>
        <taxon>Agaricomycotina</taxon>
        <taxon>Agaricomycetes</taxon>
        <taxon>Cantharellales</taxon>
        <taxon>Ceratobasidiaceae</taxon>
        <taxon>Rhizoctonia</taxon>
    </lineage>
</organism>
<dbReference type="SFLD" id="SFLDS00052">
    <property type="entry name" value="Ferric_Reductase_Domain"/>
    <property type="match status" value="2"/>
</dbReference>
<keyword evidence="9" id="KW-0560">Oxidoreductase</keyword>
<dbReference type="GO" id="GO:0052851">
    <property type="term" value="F:ferric-chelate reductase (NADPH) activity"/>
    <property type="evidence" value="ECO:0007669"/>
    <property type="project" value="UniProtKB-EC"/>
</dbReference>
<evidence type="ECO:0000259" key="15">
    <source>
        <dbReference type="PROSITE" id="PS51384"/>
    </source>
</evidence>
<comment type="catalytic activity">
    <reaction evidence="12">
        <text>2 a Fe(II)-siderophore + NADP(+) + H(+) = 2 a Fe(III)-siderophore + NADPH</text>
        <dbReference type="Rhea" id="RHEA:28795"/>
        <dbReference type="Rhea" id="RHEA-COMP:11342"/>
        <dbReference type="Rhea" id="RHEA-COMP:11344"/>
        <dbReference type="ChEBI" id="CHEBI:15378"/>
        <dbReference type="ChEBI" id="CHEBI:29033"/>
        <dbReference type="ChEBI" id="CHEBI:29034"/>
        <dbReference type="ChEBI" id="CHEBI:57783"/>
        <dbReference type="ChEBI" id="CHEBI:58349"/>
        <dbReference type="EC" id="1.16.1.9"/>
    </reaction>
</comment>
<evidence type="ECO:0000313" key="17">
    <source>
        <dbReference type="Proteomes" id="UP000663861"/>
    </source>
</evidence>
<comment type="similarity">
    <text evidence="2">Belongs to the ferric reductase (FRE) family.</text>
</comment>
<feature type="region of interest" description="Disordered" evidence="13">
    <location>
        <begin position="888"/>
        <end position="920"/>
    </location>
</feature>
<dbReference type="AlphaFoldDB" id="A0A8H3D4R0"/>
<evidence type="ECO:0000256" key="5">
    <source>
        <dbReference type="ARBA" id="ARBA00022475"/>
    </source>
</evidence>
<dbReference type="PANTHER" id="PTHR32361">
    <property type="entry name" value="FERRIC/CUPRIC REDUCTASE TRANSMEMBRANE COMPONENT"/>
    <property type="match status" value="1"/>
</dbReference>
<dbReference type="EC" id="1.16.1.9" evidence="3"/>
<evidence type="ECO:0000256" key="8">
    <source>
        <dbReference type="ARBA" id="ARBA00022989"/>
    </source>
</evidence>
<feature type="transmembrane region" description="Helical" evidence="14">
    <location>
        <begin position="235"/>
        <end position="259"/>
    </location>
</feature>
<feature type="region of interest" description="Disordered" evidence="13">
    <location>
        <begin position="755"/>
        <end position="814"/>
    </location>
</feature>
<dbReference type="InterPro" id="IPR017927">
    <property type="entry name" value="FAD-bd_FR_type"/>
</dbReference>
<keyword evidence="4" id="KW-0813">Transport</keyword>
<dbReference type="InterPro" id="IPR013112">
    <property type="entry name" value="FAD-bd_8"/>
</dbReference>
<dbReference type="PROSITE" id="PS51384">
    <property type="entry name" value="FAD_FR"/>
    <property type="match status" value="1"/>
</dbReference>
<feature type="compositionally biased region" description="Polar residues" evidence="13">
    <location>
        <begin position="429"/>
        <end position="440"/>
    </location>
</feature>
<feature type="transmembrane region" description="Helical" evidence="14">
    <location>
        <begin position="84"/>
        <end position="103"/>
    </location>
</feature>
<evidence type="ECO:0000256" key="11">
    <source>
        <dbReference type="ARBA" id="ARBA00023136"/>
    </source>
</evidence>
<feature type="transmembrane region" description="Helical" evidence="14">
    <location>
        <begin position="152"/>
        <end position="173"/>
    </location>
</feature>
<keyword evidence="5" id="KW-1003">Cell membrane</keyword>
<dbReference type="SUPFAM" id="SSF52343">
    <property type="entry name" value="Ferredoxin reductase-like, C-terminal NADP-linked domain"/>
    <property type="match status" value="1"/>
</dbReference>
<dbReference type="SUPFAM" id="SSF63380">
    <property type="entry name" value="Riboflavin synthase domain-like"/>
    <property type="match status" value="1"/>
</dbReference>
<proteinExistence type="inferred from homology"/>
<name>A0A8H3D4R0_9AGAM</name>
<evidence type="ECO:0000256" key="14">
    <source>
        <dbReference type="SAM" id="Phobius"/>
    </source>
</evidence>
<keyword evidence="7" id="KW-0249">Electron transport</keyword>
<dbReference type="GO" id="GO:0006826">
    <property type="term" value="P:iron ion transport"/>
    <property type="evidence" value="ECO:0007669"/>
    <property type="project" value="UniProtKB-ARBA"/>
</dbReference>
<dbReference type="EMBL" id="CAJMWY010003608">
    <property type="protein sequence ID" value="CAE6504193.1"/>
    <property type="molecule type" value="Genomic_DNA"/>
</dbReference>